<evidence type="ECO:0000259" key="4">
    <source>
        <dbReference type="Pfam" id="PF25597"/>
    </source>
</evidence>
<dbReference type="InterPro" id="IPR012337">
    <property type="entry name" value="RNaseH-like_sf"/>
</dbReference>
<evidence type="ECO:0000256" key="1">
    <source>
        <dbReference type="ARBA" id="ARBA00022670"/>
    </source>
</evidence>
<dbReference type="InterPro" id="IPR054722">
    <property type="entry name" value="PolX-like_BBD"/>
</dbReference>
<protein>
    <recommendedName>
        <fullName evidence="6">Integrase catalytic domain-containing protein</fullName>
    </recommendedName>
</protein>
<dbReference type="PANTHER" id="PTHR42648:SF32">
    <property type="entry name" value="RIBONUCLEASE H-LIKE DOMAIN, GAG-PRE-INTEGRASE DOMAIN PROTEIN-RELATED"/>
    <property type="match status" value="1"/>
</dbReference>
<feature type="region of interest" description="Disordered" evidence="2">
    <location>
        <begin position="529"/>
        <end position="558"/>
    </location>
</feature>
<dbReference type="PANTHER" id="PTHR42648">
    <property type="entry name" value="TRANSPOSASE, PUTATIVE-RELATED"/>
    <property type="match status" value="1"/>
</dbReference>
<gene>
    <name evidence="5" type="ORF">Tci_069359</name>
</gene>
<organism evidence="5">
    <name type="scientific">Tanacetum cinerariifolium</name>
    <name type="common">Dalmatian daisy</name>
    <name type="synonym">Chrysanthemum cinerariifolium</name>
    <dbReference type="NCBI Taxonomy" id="118510"/>
    <lineage>
        <taxon>Eukaryota</taxon>
        <taxon>Viridiplantae</taxon>
        <taxon>Streptophyta</taxon>
        <taxon>Embryophyta</taxon>
        <taxon>Tracheophyta</taxon>
        <taxon>Spermatophyta</taxon>
        <taxon>Magnoliopsida</taxon>
        <taxon>eudicotyledons</taxon>
        <taxon>Gunneridae</taxon>
        <taxon>Pentapetalae</taxon>
        <taxon>asterids</taxon>
        <taxon>campanulids</taxon>
        <taxon>Asterales</taxon>
        <taxon>Asteraceae</taxon>
        <taxon>Asteroideae</taxon>
        <taxon>Anthemideae</taxon>
        <taxon>Anthemidinae</taxon>
        <taxon>Tanacetum</taxon>
    </lineage>
</organism>
<dbReference type="GO" id="GO:0003676">
    <property type="term" value="F:nucleic acid binding"/>
    <property type="evidence" value="ECO:0007669"/>
    <property type="project" value="InterPro"/>
</dbReference>
<keyword evidence="1" id="KW-0378">Hydrolase</keyword>
<accession>A0A699GP73</accession>
<sequence>MHTIMWRKKPEIETLSLDDLFNNLKAYESEFKGTSNSTTNSHSVAFLSSSSTNNTTRAVNTAYGINTSSTQGAANSSTTVENLKCVKDPKEQNEQLVKDLRTTRVNDVSYKTGLESVEARMLLFKKNESMYVEDIKLFKCDIYLRDLDITELKRKLELATKEKDKILDKCKTRLGYNAIPPPYTGNFMPPKPDLVYPSLDDFVDESVVEKSTFDSNEPKTIRKENGATIIEDWVFESNEEDEPKSQTGNIQQDLKDKGVIDSEYSRHMTGNRSYLTYYEKINGGFVAFGGNSKGGRITRKGKIRTGKLDFKDVYFVKELKFNLFSVSQMCDKKNSILFNDTACVVLSLDFKLTNESHVLLKVPRKDNMYIVDLKNVVPQGVMNQLCEMKGIKREFSVARTPQQNKVAERKNRTLIKAARVLVIKPHNKTPYELSLGRKPALSFMRPFGCLVTILNTIDHLGKFNGKANEGFFVGYSTNSKAFRVFNSRTRIVEENLHVKFSKNTPNIAGSGPNWLFDIDALTKSMNYKPVVTGNQSNGSAGEEEKNDTKDPGNEDGDALITEEPRVNQEKDNVNNTNRVNAVSSTVNAAYFCSRKDESNMLTVGSTMRIPLLYRGEYSQWSERFMNYLEEQTNGGSNDQCIKNGDQQLPRITQVSIAGTSSTEQPPLKDKSMFSDEEKKIPKIDHLARSLLIQGLSNDIYSLIDSNKTAKDLWDALARQMLGSEYGEQDRKAAVLYEYEMFKATEGELLLDTSFDT</sequence>
<dbReference type="GO" id="GO:0006508">
    <property type="term" value="P:proteolysis"/>
    <property type="evidence" value="ECO:0007669"/>
    <property type="project" value="UniProtKB-KW"/>
</dbReference>
<dbReference type="EMBL" id="BKCJ010011723">
    <property type="protein sequence ID" value="GEU97381.1"/>
    <property type="molecule type" value="Genomic_DNA"/>
</dbReference>
<feature type="compositionally biased region" description="Basic and acidic residues" evidence="2">
    <location>
        <begin position="542"/>
        <end position="552"/>
    </location>
</feature>
<dbReference type="Gene3D" id="3.30.420.10">
    <property type="entry name" value="Ribonuclease H-like superfamily/Ribonuclease H"/>
    <property type="match status" value="1"/>
</dbReference>
<name>A0A699GP73_TANCI</name>
<reference evidence="5" key="1">
    <citation type="journal article" date="2019" name="Sci. Rep.">
        <title>Draft genome of Tanacetum cinerariifolium, the natural source of mosquito coil.</title>
        <authorList>
            <person name="Yamashiro T."/>
            <person name="Shiraishi A."/>
            <person name="Satake H."/>
            <person name="Nakayama K."/>
        </authorList>
    </citation>
    <scope>NUCLEOTIDE SEQUENCE</scope>
</reference>
<feature type="domain" description="Retroviral polymerase SH3-like" evidence="4">
    <location>
        <begin position="449"/>
        <end position="503"/>
    </location>
</feature>
<keyword evidence="1" id="KW-0645">Protease</keyword>
<dbReference type="Pfam" id="PF25597">
    <property type="entry name" value="SH3_retrovirus"/>
    <property type="match status" value="1"/>
</dbReference>
<dbReference type="Pfam" id="PF14223">
    <property type="entry name" value="Retrotran_gag_2"/>
    <property type="match status" value="1"/>
</dbReference>
<evidence type="ECO:0000259" key="3">
    <source>
        <dbReference type="Pfam" id="PF22936"/>
    </source>
</evidence>
<evidence type="ECO:0000256" key="2">
    <source>
        <dbReference type="SAM" id="MobiDB-lite"/>
    </source>
</evidence>
<feature type="domain" description="Retrovirus-related Pol polyprotein from transposon TNT 1-94-like beta-barrel" evidence="3">
    <location>
        <begin position="259"/>
        <end position="332"/>
    </location>
</feature>
<evidence type="ECO:0008006" key="6">
    <source>
        <dbReference type="Google" id="ProtNLM"/>
    </source>
</evidence>
<proteinExistence type="predicted"/>
<dbReference type="AlphaFoldDB" id="A0A699GP73"/>
<dbReference type="InterPro" id="IPR057670">
    <property type="entry name" value="SH3_retrovirus"/>
</dbReference>
<comment type="caution">
    <text evidence="5">The sequence shown here is derived from an EMBL/GenBank/DDBJ whole genome shotgun (WGS) entry which is preliminary data.</text>
</comment>
<evidence type="ECO:0000313" key="5">
    <source>
        <dbReference type="EMBL" id="GEU97381.1"/>
    </source>
</evidence>
<dbReference type="InterPro" id="IPR036397">
    <property type="entry name" value="RNaseH_sf"/>
</dbReference>
<dbReference type="Pfam" id="PF22936">
    <property type="entry name" value="Pol_BBD"/>
    <property type="match status" value="1"/>
</dbReference>
<dbReference type="GO" id="GO:0008233">
    <property type="term" value="F:peptidase activity"/>
    <property type="evidence" value="ECO:0007669"/>
    <property type="project" value="UniProtKB-KW"/>
</dbReference>
<dbReference type="InterPro" id="IPR039537">
    <property type="entry name" value="Retrotran_Ty1/copia-like"/>
</dbReference>
<dbReference type="SUPFAM" id="SSF53098">
    <property type="entry name" value="Ribonuclease H-like"/>
    <property type="match status" value="1"/>
</dbReference>